<evidence type="ECO:0000313" key="2">
    <source>
        <dbReference type="Proteomes" id="UP001060085"/>
    </source>
</evidence>
<keyword evidence="2" id="KW-1185">Reference proteome</keyword>
<evidence type="ECO:0000313" key="1">
    <source>
        <dbReference type="EMBL" id="KAI5678033.1"/>
    </source>
</evidence>
<comment type="caution">
    <text evidence="1">The sequence shown here is derived from an EMBL/GenBank/DDBJ whole genome shotgun (WGS) entry which is preliminary data.</text>
</comment>
<dbReference type="Proteomes" id="UP001060085">
    <property type="component" value="Linkage Group LG02"/>
</dbReference>
<name>A0ACC0BZN4_CATRO</name>
<sequence>MRNCSSVSFPSLPVFQALNRITESRANPAMVNSPEIVWDIVLSEYHNDCSWGGKGNRELIWKVTATQDLEPFHECATMIDHQQNPTCSGPESKNTKSADSKIILWRPPAGGFVKINTHGAAKGNTRRAEAGGLIRDSQGEWIGGFHRHIGITTNTLTELWAVPTINLPVSFY</sequence>
<protein>
    <submittedName>
        <fullName evidence="1">Uncharacterized protein</fullName>
    </submittedName>
</protein>
<accession>A0ACC0BZN4</accession>
<gene>
    <name evidence="1" type="ORF">M9H77_08983</name>
</gene>
<organism evidence="1 2">
    <name type="scientific">Catharanthus roseus</name>
    <name type="common">Madagascar periwinkle</name>
    <name type="synonym">Vinca rosea</name>
    <dbReference type="NCBI Taxonomy" id="4058"/>
    <lineage>
        <taxon>Eukaryota</taxon>
        <taxon>Viridiplantae</taxon>
        <taxon>Streptophyta</taxon>
        <taxon>Embryophyta</taxon>
        <taxon>Tracheophyta</taxon>
        <taxon>Spermatophyta</taxon>
        <taxon>Magnoliopsida</taxon>
        <taxon>eudicotyledons</taxon>
        <taxon>Gunneridae</taxon>
        <taxon>Pentapetalae</taxon>
        <taxon>asterids</taxon>
        <taxon>lamiids</taxon>
        <taxon>Gentianales</taxon>
        <taxon>Apocynaceae</taxon>
        <taxon>Rauvolfioideae</taxon>
        <taxon>Vinceae</taxon>
        <taxon>Catharanthinae</taxon>
        <taxon>Catharanthus</taxon>
    </lineage>
</organism>
<dbReference type="EMBL" id="CM044702">
    <property type="protein sequence ID" value="KAI5678033.1"/>
    <property type="molecule type" value="Genomic_DNA"/>
</dbReference>
<proteinExistence type="predicted"/>
<reference evidence="2" key="1">
    <citation type="journal article" date="2023" name="Nat. Plants">
        <title>Single-cell RNA sequencing provides a high-resolution roadmap for understanding the multicellular compartmentation of specialized metabolism.</title>
        <authorList>
            <person name="Sun S."/>
            <person name="Shen X."/>
            <person name="Li Y."/>
            <person name="Li Y."/>
            <person name="Wang S."/>
            <person name="Li R."/>
            <person name="Zhang H."/>
            <person name="Shen G."/>
            <person name="Guo B."/>
            <person name="Wei J."/>
            <person name="Xu J."/>
            <person name="St-Pierre B."/>
            <person name="Chen S."/>
            <person name="Sun C."/>
        </authorList>
    </citation>
    <scope>NUCLEOTIDE SEQUENCE [LARGE SCALE GENOMIC DNA]</scope>
</reference>